<evidence type="ECO:0000313" key="1">
    <source>
        <dbReference type="EMBL" id="CAG8797979.1"/>
    </source>
</evidence>
<organism evidence="1 2">
    <name type="scientific">Gigaspora margarita</name>
    <dbReference type="NCBI Taxonomy" id="4874"/>
    <lineage>
        <taxon>Eukaryota</taxon>
        <taxon>Fungi</taxon>
        <taxon>Fungi incertae sedis</taxon>
        <taxon>Mucoromycota</taxon>
        <taxon>Glomeromycotina</taxon>
        <taxon>Glomeromycetes</taxon>
        <taxon>Diversisporales</taxon>
        <taxon>Gigasporaceae</taxon>
        <taxon>Gigaspora</taxon>
    </lineage>
</organism>
<name>A0ABN7VTM7_GIGMA</name>
<comment type="caution">
    <text evidence="1">The sequence shown here is derived from an EMBL/GenBank/DDBJ whole genome shotgun (WGS) entry which is preliminary data.</text>
</comment>
<keyword evidence="2" id="KW-1185">Reference proteome</keyword>
<sequence length="418" mass="50493">MDQIELQSLKVNTRKINLGTIKIQLLGVIETVKLINKTDSNETTQYILRQLQGLTDIIQQDLHVIEITGELPEQHTDRFIEESQEPDLSQYNLATSQDSIYQQYLKVYQQMRNEYPKPNDHIPQEPTIEEIKQTIIMIYFIKEKTSLQERLEGYLEQERKNYPELDQYIENKEWINQRYLNIKEDYMEITNEKIYNKWIKEEKEKERTEEIREILRDNEFINAWEIIKETSESEPWTNFDTYKEYITQTEKQSIVQILKAKEYFAKELIKMIVKNWKYEYPRDQFKETEENIIELMTKKHDNFELADLKTRIRLTKNECLQNYLSTLKTRQLREKLSNIFDKPSKEGILTLNQDPYIIKLTKAKLPFNKPYEFTNISLFNEPLFNHLTLIEHLEESLYIRIAANKKNQLTEGQYQDWQ</sequence>
<dbReference type="Proteomes" id="UP000789901">
    <property type="component" value="Unassembled WGS sequence"/>
</dbReference>
<protein>
    <submittedName>
        <fullName evidence="1">17454_t:CDS:1</fullName>
    </submittedName>
</protein>
<accession>A0ABN7VTM7</accession>
<evidence type="ECO:0000313" key="2">
    <source>
        <dbReference type="Proteomes" id="UP000789901"/>
    </source>
</evidence>
<gene>
    <name evidence="1" type="ORF">GMARGA_LOCUS22510</name>
</gene>
<proteinExistence type="predicted"/>
<dbReference type="EMBL" id="CAJVQB010021782">
    <property type="protein sequence ID" value="CAG8797979.1"/>
    <property type="molecule type" value="Genomic_DNA"/>
</dbReference>
<reference evidence="1 2" key="1">
    <citation type="submission" date="2021-06" db="EMBL/GenBank/DDBJ databases">
        <authorList>
            <person name="Kallberg Y."/>
            <person name="Tangrot J."/>
            <person name="Rosling A."/>
        </authorList>
    </citation>
    <scope>NUCLEOTIDE SEQUENCE [LARGE SCALE GENOMIC DNA]</scope>
    <source>
        <strain evidence="1 2">120-4 pot B 10/14</strain>
    </source>
</reference>